<dbReference type="EMBL" id="PKJE01000003">
    <property type="protein sequence ID" value="PKZ53178.1"/>
    <property type="molecule type" value="Genomic_DNA"/>
</dbReference>
<gene>
    <name evidence="1" type="ORF">CYJ70_05720</name>
</gene>
<keyword evidence="2" id="KW-1185">Reference proteome</keyword>
<dbReference type="Proteomes" id="UP000234904">
    <property type="component" value="Unassembled WGS sequence"/>
</dbReference>
<sequence>MSKLSAPNCLLALRFKRKGRYCRSRGLSARTSSPRRSSASALSGSALRIAFSRYASQAKRQVVARCGRLFGIIYKNRH</sequence>
<organism evidence="1 2">
    <name type="scientific">Gardnerella pickettii</name>
    <dbReference type="NCBI Taxonomy" id="2914924"/>
    <lineage>
        <taxon>Bacteria</taxon>
        <taxon>Bacillati</taxon>
        <taxon>Actinomycetota</taxon>
        <taxon>Actinomycetes</taxon>
        <taxon>Bifidobacteriales</taxon>
        <taxon>Bifidobacteriaceae</taxon>
        <taxon>Gardnerella</taxon>
    </lineage>
</organism>
<protein>
    <submittedName>
        <fullName evidence="1">Uncharacterized protein</fullName>
    </submittedName>
</protein>
<name>A0ABX4SGU2_9BIFI</name>
<comment type="caution">
    <text evidence="1">The sequence shown here is derived from an EMBL/GenBank/DDBJ whole genome shotgun (WGS) entry which is preliminary data.</text>
</comment>
<accession>A0ABX4SGU2</accession>
<evidence type="ECO:0000313" key="2">
    <source>
        <dbReference type="Proteomes" id="UP000234904"/>
    </source>
</evidence>
<evidence type="ECO:0000313" key="1">
    <source>
        <dbReference type="EMBL" id="PKZ53178.1"/>
    </source>
</evidence>
<reference evidence="1 2" key="1">
    <citation type="submission" date="2017-12" db="EMBL/GenBank/DDBJ databases">
        <title>Phylogenetic diversity of female urinary microbiome.</title>
        <authorList>
            <person name="Thomas-White K."/>
            <person name="Wolfe A.J."/>
        </authorList>
    </citation>
    <scope>NUCLEOTIDE SEQUENCE [LARGE SCALE GENOMIC DNA]</scope>
    <source>
        <strain evidence="1 2">UMB0833</strain>
    </source>
</reference>
<proteinExistence type="predicted"/>